<gene>
    <name evidence="4" type="ORF">AUK04_00355</name>
</gene>
<dbReference type="Pfam" id="PF00583">
    <property type="entry name" value="Acetyltransf_1"/>
    <property type="match status" value="1"/>
</dbReference>
<evidence type="ECO:0000256" key="2">
    <source>
        <dbReference type="ARBA" id="ARBA00023315"/>
    </source>
</evidence>
<reference evidence="4 5" key="1">
    <citation type="journal article" date="2016" name="Environ. Microbiol.">
        <title>Genomic resolution of a cold subsurface aquifer community provides metabolic insights for novel microbes adapted to high CO concentrations.</title>
        <authorList>
            <person name="Probst A.J."/>
            <person name="Castelle C.J."/>
            <person name="Singh A."/>
            <person name="Brown C.T."/>
            <person name="Anantharaman K."/>
            <person name="Sharon I."/>
            <person name="Hug L.A."/>
            <person name="Burstein D."/>
            <person name="Emerson J.B."/>
            <person name="Thomas B.C."/>
            <person name="Banfield J.F."/>
        </authorList>
    </citation>
    <scope>NUCLEOTIDE SEQUENCE [LARGE SCALE GENOMIC DNA]</scope>
    <source>
        <strain evidence="4">CG2_30_33_16</strain>
    </source>
</reference>
<dbReference type="SUPFAM" id="SSF55729">
    <property type="entry name" value="Acyl-CoA N-acyltransferases (Nat)"/>
    <property type="match status" value="1"/>
</dbReference>
<protein>
    <recommendedName>
        <fullName evidence="3">N-acetyltransferase domain-containing protein</fullName>
    </recommendedName>
</protein>
<dbReference type="GO" id="GO:0016747">
    <property type="term" value="F:acyltransferase activity, transferring groups other than amino-acyl groups"/>
    <property type="evidence" value="ECO:0007669"/>
    <property type="project" value="InterPro"/>
</dbReference>
<dbReference type="InterPro" id="IPR050832">
    <property type="entry name" value="Bact_Acetyltransf"/>
</dbReference>
<dbReference type="InterPro" id="IPR016181">
    <property type="entry name" value="Acyl_CoA_acyltransferase"/>
</dbReference>
<dbReference type="AlphaFoldDB" id="A0A1J5HN84"/>
<dbReference type="EMBL" id="MNZM01000007">
    <property type="protein sequence ID" value="OIP86585.1"/>
    <property type="molecule type" value="Genomic_DNA"/>
</dbReference>
<evidence type="ECO:0000313" key="4">
    <source>
        <dbReference type="EMBL" id="OIP86585.1"/>
    </source>
</evidence>
<feature type="domain" description="N-acetyltransferase" evidence="3">
    <location>
        <begin position="1"/>
        <end position="141"/>
    </location>
</feature>
<dbReference type="PROSITE" id="PS51186">
    <property type="entry name" value="GNAT"/>
    <property type="match status" value="1"/>
</dbReference>
<keyword evidence="1" id="KW-0808">Transferase</keyword>
<evidence type="ECO:0000256" key="1">
    <source>
        <dbReference type="ARBA" id="ARBA00022679"/>
    </source>
</evidence>
<proteinExistence type="predicted"/>
<sequence length="141" mass="16817">MTIREVKRSDYKDLMQLYNGFVNSDRYSKHNNDSFEKVRKSNNNFIYVAEDNGKLIGFATFSVRLVIRYPKPIAELDELYVVPTFRRKSVGKMLMYKVLSKAKELNCHRLFIESYYKHEAAHKFYETLGFTNYGYHFIKDL</sequence>
<dbReference type="PANTHER" id="PTHR43877:SF1">
    <property type="entry name" value="ACETYLTRANSFERASE"/>
    <property type="match status" value="1"/>
</dbReference>
<dbReference type="CDD" id="cd04301">
    <property type="entry name" value="NAT_SF"/>
    <property type="match status" value="1"/>
</dbReference>
<evidence type="ECO:0000259" key="3">
    <source>
        <dbReference type="PROSITE" id="PS51186"/>
    </source>
</evidence>
<dbReference type="Proteomes" id="UP000183758">
    <property type="component" value="Unassembled WGS sequence"/>
</dbReference>
<organism evidence="4 5">
    <name type="scientific">Candidatus Roizmanbacteria bacterium CG2_30_33_16</name>
    <dbReference type="NCBI Taxonomy" id="1805340"/>
    <lineage>
        <taxon>Bacteria</taxon>
        <taxon>Candidatus Roizmaniibacteriota</taxon>
    </lineage>
</organism>
<dbReference type="InterPro" id="IPR000182">
    <property type="entry name" value="GNAT_dom"/>
</dbReference>
<name>A0A1J5HN84_9BACT</name>
<evidence type="ECO:0000313" key="5">
    <source>
        <dbReference type="Proteomes" id="UP000183758"/>
    </source>
</evidence>
<dbReference type="Gene3D" id="3.40.630.30">
    <property type="match status" value="1"/>
</dbReference>
<comment type="caution">
    <text evidence="4">The sequence shown here is derived from an EMBL/GenBank/DDBJ whole genome shotgun (WGS) entry which is preliminary data.</text>
</comment>
<accession>A0A1J5HN84</accession>
<keyword evidence="2" id="KW-0012">Acyltransferase</keyword>
<dbReference type="PANTHER" id="PTHR43877">
    <property type="entry name" value="AMINOALKYLPHOSPHONATE N-ACETYLTRANSFERASE-RELATED-RELATED"/>
    <property type="match status" value="1"/>
</dbReference>